<protein>
    <submittedName>
        <fullName evidence="1">Uncharacterized protein</fullName>
    </submittedName>
</protein>
<keyword evidence="2" id="KW-1185">Reference proteome</keyword>
<reference evidence="1" key="1">
    <citation type="submission" date="2022-03" db="EMBL/GenBank/DDBJ databases">
        <title>Identification of a novel bacterium isolated from mangrove sediments.</title>
        <authorList>
            <person name="Pan X."/>
        </authorList>
    </citation>
    <scope>NUCLEOTIDE SEQUENCE</scope>
    <source>
        <strain evidence="1">B2580</strain>
    </source>
</reference>
<comment type="caution">
    <text evidence="1">The sequence shown here is derived from an EMBL/GenBank/DDBJ whole genome shotgun (WGS) entry which is preliminary data.</text>
</comment>
<proteinExistence type="predicted"/>
<accession>A0ABT0B5R1</accession>
<dbReference type="RefSeq" id="WP_243995808.1">
    <property type="nucleotide sequence ID" value="NZ_JALHLE010000033.1"/>
</dbReference>
<gene>
    <name evidence="1" type="ORF">MTR64_17570</name>
</gene>
<dbReference type="Proteomes" id="UP001162880">
    <property type="component" value="Unassembled WGS sequence"/>
</dbReference>
<organism evidence="1 2">
    <name type="scientific">Novosphingobium album</name>
    <name type="common">ex Hu et al. 2023</name>
    <dbReference type="NCBI Taxonomy" id="2930093"/>
    <lineage>
        <taxon>Bacteria</taxon>
        <taxon>Pseudomonadati</taxon>
        <taxon>Pseudomonadota</taxon>
        <taxon>Alphaproteobacteria</taxon>
        <taxon>Sphingomonadales</taxon>
        <taxon>Sphingomonadaceae</taxon>
        <taxon>Novosphingobium</taxon>
    </lineage>
</organism>
<name>A0ABT0B5R1_9SPHN</name>
<evidence type="ECO:0000313" key="2">
    <source>
        <dbReference type="Proteomes" id="UP001162880"/>
    </source>
</evidence>
<dbReference type="EMBL" id="JALHLE010000033">
    <property type="protein sequence ID" value="MCJ2180385.1"/>
    <property type="molecule type" value="Genomic_DNA"/>
</dbReference>
<sequence length="148" mass="16663">MNFFLRYEQAINWIVGLCPQPDKFAHTYAGLLIWLFAGLALRRPLHSVWTLVPVVVLELANEMVDRITHGSWAWHDTLRDMAATWFWPFVLLTCFRLFPVLTSYRPPGKAVLAPSAQNEIEGALPPMAPMRAPDGHDVRGVLAGSEPV</sequence>
<evidence type="ECO:0000313" key="1">
    <source>
        <dbReference type="EMBL" id="MCJ2180385.1"/>
    </source>
</evidence>